<sequence length="60" mass="6925">MPTCADDHEHSQLPPSSAAYFFIIFFACPELGYHIFEFSHTTSFWGLSLLSLFNHFARLQ</sequence>
<dbReference type="AlphaFoldDB" id="A0A0B7AS16"/>
<reference evidence="2" key="1">
    <citation type="submission" date="2014-12" db="EMBL/GenBank/DDBJ databases">
        <title>Insight into the proteome of Arion vulgaris.</title>
        <authorList>
            <person name="Aradska J."/>
            <person name="Bulat T."/>
            <person name="Smidak R."/>
            <person name="Sarate P."/>
            <person name="Gangsoo J."/>
            <person name="Sialana F."/>
            <person name="Bilban M."/>
            <person name="Lubec G."/>
        </authorList>
    </citation>
    <scope>NUCLEOTIDE SEQUENCE</scope>
    <source>
        <tissue evidence="2">Skin</tissue>
    </source>
</reference>
<keyword evidence="1" id="KW-0812">Transmembrane</keyword>
<organism evidence="2">
    <name type="scientific">Arion vulgaris</name>
    <dbReference type="NCBI Taxonomy" id="1028688"/>
    <lineage>
        <taxon>Eukaryota</taxon>
        <taxon>Metazoa</taxon>
        <taxon>Spiralia</taxon>
        <taxon>Lophotrochozoa</taxon>
        <taxon>Mollusca</taxon>
        <taxon>Gastropoda</taxon>
        <taxon>Heterobranchia</taxon>
        <taxon>Euthyneura</taxon>
        <taxon>Panpulmonata</taxon>
        <taxon>Eupulmonata</taxon>
        <taxon>Stylommatophora</taxon>
        <taxon>Helicina</taxon>
        <taxon>Arionoidea</taxon>
        <taxon>Arionidae</taxon>
        <taxon>Arion</taxon>
    </lineage>
</organism>
<proteinExistence type="predicted"/>
<gene>
    <name evidence="2" type="primary">ORF133067</name>
</gene>
<name>A0A0B7AS16_9EUPU</name>
<dbReference type="EMBL" id="HACG01035845">
    <property type="protein sequence ID" value="CEK82710.1"/>
    <property type="molecule type" value="Transcribed_RNA"/>
</dbReference>
<protein>
    <submittedName>
        <fullName evidence="2">Uncharacterized protein</fullName>
    </submittedName>
</protein>
<keyword evidence="1" id="KW-0472">Membrane</keyword>
<keyword evidence="1" id="KW-1133">Transmembrane helix</keyword>
<evidence type="ECO:0000256" key="1">
    <source>
        <dbReference type="SAM" id="Phobius"/>
    </source>
</evidence>
<feature type="transmembrane region" description="Helical" evidence="1">
    <location>
        <begin position="18"/>
        <end position="36"/>
    </location>
</feature>
<evidence type="ECO:0000313" key="2">
    <source>
        <dbReference type="EMBL" id="CEK82710.1"/>
    </source>
</evidence>
<accession>A0A0B7AS16</accession>